<dbReference type="InterPro" id="IPR055348">
    <property type="entry name" value="DctQ"/>
</dbReference>
<evidence type="ECO:0000256" key="2">
    <source>
        <dbReference type="ARBA" id="ARBA00022448"/>
    </source>
</evidence>
<evidence type="ECO:0000256" key="3">
    <source>
        <dbReference type="ARBA" id="ARBA00022475"/>
    </source>
</evidence>
<proteinExistence type="inferred from homology"/>
<keyword evidence="12" id="KW-1185">Reference proteome</keyword>
<evidence type="ECO:0000256" key="4">
    <source>
        <dbReference type="ARBA" id="ARBA00022519"/>
    </source>
</evidence>
<keyword evidence="7 9" id="KW-0472">Membrane</keyword>
<evidence type="ECO:0000256" key="8">
    <source>
        <dbReference type="ARBA" id="ARBA00038436"/>
    </source>
</evidence>
<evidence type="ECO:0000256" key="9">
    <source>
        <dbReference type="SAM" id="Phobius"/>
    </source>
</evidence>
<accession>A0A7W0CAD1</accession>
<comment type="subcellular location">
    <subcellularLocation>
        <location evidence="1">Cell inner membrane</location>
        <topology evidence="1">Multi-pass membrane protein</topology>
    </subcellularLocation>
</comment>
<feature type="transmembrane region" description="Helical" evidence="9">
    <location>
        <begin position="50"/>
        <end position="67"/>
    </location>
</feature>
<evidence type="ECO:0000256" key="7">
    <source>
        <dbReference type="ARBA" id="ARBA00023136"/>
    </source>
</evidence>
<dbReference type="AlphaFoldDB" id="A0A7W0CAD1"/>
<dbReference type="EMBL" id="JACDUS010000006">
    <property type="protein sequence ID" value="MBA2882012.1"/>
    <property type="molecule type" value="Genomic_DNA"/>
</dbReference>
<dbReference type="RefSeq" id="WP_181551663.1">
    <property type="nucleotide sequence ID" value="NZ_JACDUS010000006.1"/>
</dbReference>
<dbReference type="InterPro" id="IPR007387">
    <property type="entry name" value="TRAP_DctQ"/>
</dbReference>
<dbReference type="PANTHER" id="PTHR35011:SF10">
    <property type="entry name" value="TRAP TRANSPORTER SMALL PERMEASE PROTEIN"/>
    <property type="match status" value="1"/>
</dbReference>
<dbReference type="GO" id="GO:0022857">
    <property type="term" value="F:transmembrane transporter activity"/>
    <property type="evidence" value="ECO:0007669"/>
    <property type="project" value="TreeGrafter"/>
</dbReference>
<sequence>MSRISAFIEGLCRAGAFLSAICMAAIVILIVLEILLRTFFGFSTMVSSEFSGYLLVGMVAMSLGYTLQHEAHIRITLIWGVLPLKWKNRVDIAVAAVSVAVTGFALYHSVLLVQQTYSRGMTADSISETPLWIPQTAIPVGLFLFLLQLVNFILRRVRQ</sequence>
<comment type="caution">
    <text evidence="11">The sequence shown here is derived from an EMBL/GenBank/DDBJ whole genome shotgun (WGS) entry which is preliminary data.</text>
</comment>
<organism evidence="11 12">
    <name type="scientific">Desulfosalsimonas propionicica</name>
    <dbReference type="NCBI Taxonomy" id="332175"/>
    <lineage>
        <taxon>Bacteria</taxon>
        <taxon>Pseudomonadati</taxon>
        <taxon>Thermodesulfobacteriota</taxon>
        <taxon>Desulfobacteria</taxon>
        <taxon>Desulfobacterales</taxon>
        <taxon>Desulfosalsimonadaceae</taxon>
        <taxon>Desulfosalsimonas</taxon>
    </lineage>
</organism>
<feature type="transmembrane region" description="Helical" evidence="9">
    <location>
        <begin position="12"/>
        <end position="35"/>
    </location>
</feature>
<feature type="transmembrane region" description="Helical" evidence="9">
    <location>
        <begin position="92"/>
        <end position="112"/>
    </location>
</feature>
<name>A0A7W0CAD1_9BACT</name>
<keyword evidence="5 9" id="KW-0812">Transmembrane</keyword>
<evidence type="ECO:0000313" key="12">
    <source>
        <dbReference type="Proteomes" id="UP000525298"/>
    </source>
</evidence>
<keyword evidence="4" id="KW-0997">Cell inner membrane</keyword>
<keyword evidence="2" id="KW-0813">Transport</keyword>
<protein>
    <submittedName>
        <fullName evidence="11">TRAP-type C4-dicarboxylate transport system permease small subunit</fullName>
    </submittedName>
</protein>
<dbReference type="Pfam" id="PF04290">
    <property type="entry name" value="DctQ"/>
    <property type="match status" value="1"/>
</dbReference>
<evidence type="ECO:0000256" key="1">
    <source>
        <dbReference type="ARBA" id="ARBA00004429"/>
    </source>
</evidence>
<evidence type="ECO:0000313" key="11">
    <source>
        <dbReference type="EMBL" id="MBA2882012.1"/>
    </source>
</evidence>
<feature type="domain" description="Tripartite ATP-independent periplasmic transporters DctQ component" evidence="10">
    <location>
        <begin position="26"/>
        <end position="158"/>
    </location>
</feature>
<keyword evidence="3" id="KW-1003">Cell membrane</keyword>
<feature type="transmembrane region" description="Helical" evidence="9">
    <location>
        <begin position="132"/>
        <end position="154"/>
    </location>
</feature>
<dbReference type="Proteomes" id="UP000525298">
    <property type="component" value="Unassembled WGS sequence"/>
</dbReference>
<evidence type="ECO:0000259" key="10">
    <source>
        <dbReference type="Pfam" id="PF04290"/>
    </source>
</evidence>
<reference evidence="11 12" key="1">
    <citation type="submission" date="2020-07" db="EMBL/GenBank/DDBJ databases">
        <title>Genomic Encyclopedia of Type Strains, Phase IV (KMG-IV): sequencing the most valuable type-strain genomes for metagenomic binning, comparative biology and taxonomic classification.</title>
        <authorList>
            <person name="Goeker M."/>
        </authorList>
    </citation>
    <scope>NUCLEOTIDE SEQUENCE [LARGE SCALE GENOMIC DNA]</scope>
    <source>
        <strain evidence="11 12">DSM 17721</strain>
    </source>
</reference>
<comment type="similarity">
    <text evidence="8">Belongs to the TRAP transporter small permease family.</text>
</comment>
<gene>
    <name evidence="11" type="ORF">HNR65_002346</name>
</gene>
<dbReference type="GO" id="GO:0005886">
    <property type="term" value="C:plasma membrane"/>
    <property type="evidence" value="ECO:0007669"/>
    <property type="project" value="UniProtKB-SubCell"/>
</dbReference>
<evidence type="ECO:0000256" key="6">
    <source>
        <dbReference type="ARBA" id="ARBA00022989"/>
    </source>
</evidence>
<dbReference type="PANTHER" id="PTHR35011">
    <property type="entry name" value="2,3-DIKETO-L-GULONATE TRAP TRANSPORTER SMALL PERMEASE PROTEIN YIAM"/>
    <property type="match status" value="1"/>
</dbReference>
<keyword evidence="6 9" id="KW-1133">Transmembrane helix</keyword>
<evidence type="ECO:0000256" key="5">
    <source>
        <dbReference type="ARBA" id="ARBA00022692"/>
    </source>
</evidence>
<dbReference type="GO" id="GO:0015740">
    <property type="term" value="P:C4-dicarboxylate transport"/>
    <property type="evidence" value="ECO:0007669"/>
    <property type="project" value="TreeGrafter"/>
</dbReference>